<evidence type="ECO:0000313" key="2">
    <source>
        <dbReference type="EMBL" id="GEN12271.1"/>
    </source>
</evidence>
<gene>
    <name evidence="2" type="ORF">MFU01_73080</name>
</gene>
<proteinExistence type="predicted"/>
<evidence type="ECO:0000313" key="3">
    <source>
        <dbReference type="Proteomes" id="UP000321514"/>
    </source>
</evidence>
<dbReference type="EMBL" id="BJXR01000059">
    <property type="protein sequence ID" value="GEN12271.1"/>
    <property type="molecule type" value="Genomic_DNA"/>
</dbReference>
<evidence type="ECO:0000256" key="1">
    <source>
        <dbReference type="SAM" id="Coils"/>
    </source>
</evidence>
<organism evidence="2 3">
    <name type="scientific">Myxococcus fulvus</name>
    <dbReference type="NCBI Taxonomy" id="33"/>
    <lineage>
        <taxon>Bacteria</taxon>
        <taxon>Pseudomonadati</taxon>
        <taxon>Myxococcota</taxon>
        <taxon>Myxococcia</taxon>
        <taxon>Myxococcales</taxon>
        <taxon>Cystobacterineae</taxon>
        <taxon>Myxococcaceae</taxon>
        <taxon>Myxococcus</taxon>
    </lineage>
</organism>
<accession>A0A511TDN2</accession>
<dbReference type="STRING" id="1334629.MFUL124B02_21535"/>
<protein>
    <submittedName>
        <fullName evidence="2">Uncharacterized protein</fullName>
    </submittedName>
</protein>
<dbReference type="Proteomes" id="UP000321514">
    <property type="component" value="Unassembled WGS sequence"/>
</dbReference>
<sequence length="791" mass="87015">MLERPSIPSEGKPMKVIESLLAQLPQALAEKLPDVKLQDQDIRVTLAQEGLTRDNILPPKLSLADFTLSFDGAVEATVRNFNSPGDVDENGVVGEPAAANAPASDGSRPQLLLGGNTGWMRYQATARIKSAGSTGSLPFVSGQGKSEVFATLSDYRAHPLTRNMREAAKEDLSHPRLLVLSTDLTKLGPGDAVAWQVRGTLEAGLELNWADLFTTNLANLAFVRTSELIELKTALDAKVGARVSLTDDYQLVFSRPAASRIQLAVRKAKSREATLGAGLNLQVELADAEAVRKRLGEVLTAITGQAEAKVEELVDKALDKVLSAEEQAQLRTILERLGLDPQLVLLDHLKQEWEQLKQKVSSALDTLVKARVAASFQYEYLRVSESSTLLEVELDEATALRFHGSLLRGSLVDLLAWLREPANAGSYTLRNYLNTSSATLQSTVGFTLGLGSFEVLKARSTRKQTWVNQENFQGARRQAFLGQRAYEDSFLGHRGRWVVDFRADMETFTLAPTAPDFRLGLHMLLWGQKKKLSKQELREAVDDAVVWGVLDANDAATVLTKLDAHVGKSDVETQLELKVSDDMLRELLPRLQGFDVKLFSRALARAMPWSEQTARVSPEFRKLVYAPIWESYLNEVLDKGSFLSGDLSPTRAAQIAQWFIERDATVKPLASDLLLREKTWNGTGGKFTFAEVTQANSGTLGKCRRFVEGLVRLRRSIDERRSGEELRAVHGDLEGMWNTGFHLRAAGALLAEVAKATPRGLGGIERTFTVRIASSQEQLVFSTAWGPSSTT</sequence>
<name>A0A511TDN2_MYXFU</name>
<keyword evidence="1" id="KW-0175">Coiled coil</keyword>
<feature type="coiled-coil region" evidence="1">
    <location>
        <begin position="307"/>
        <end position="366"/>
    </location>
</feature>
<comment type="caution">
    <text evidence="2">The sequence shown here is derived from an EMBL/GenBank/DDBJ whole genome shotgun (WGS) entry which is preliminary data.</text>
</comment>
<reference evidence="2 3" key="1">
    <citation type="submission" date="2019-07" db="EMBL/GenBank/DDBJ databases">
        <title>Whole genome shotgun sequence of Myxococcus fulvus NBRC 100333.</title>
        <authorList>
            <person name="Hosoyama A."/>
            <person name="Uohara A."/>
            <person name="Ohji S."/>
            <person name="Ichikawa N."/>
        </authorList>
    </citation>
    <scope>NUCLEOTIDE SEQUENCE [LARGE SCALE GENOMIC DNA]</scope>
    <source>
        <strain evidence="2 3">NBRC 100333</strain>
    </source>
</reference>
<dbReference type="AlphaFoldDB" id="A0A511TDN2"/>